<name>A0A3G2YRQ8_9CAUD</name>
<organism evidence="1 2">
    <name type="scientific">Lentibacter phage vB_LenP_ICBM2</name>
    <dbReference type="NCBI Taxonomy" id="2847823"/>
    <lineage>
        <taxon>Viruses</taxon>
        <taxon>Duplodnaviria</taxon>
        <taxon>Heunggongvirae</taxon>
        <taxon>Uroviricota</taxon>
        <taxon>Caudoviricetes</taxon>
        <taxon>Zobellviridae</taxon>
        <taxon>Cobavirinae</taxon>
        <taxon>Veravirus</taxon>
        <taxon>Veravirus septentrionalis</taxon>
    </lineage>
</organism>
<dbReference type="Proteomes" id="UP000273515">
    <property type="component" value="Segment"/>
</dbReference>
<dbReference type="EMBL" id="MF431616">
    <property type="protein sequence ID" value="AYP28114.1"/>
    <property type="molecule type" value="Genomic_DNA"/>
</dbReference>
<gene>
    <name evidence="1" type="ORF">vBLenPICBM2__55</name>
</gene>
<reference evidence="2" key="1">
    <citation type="submission" date="2017-07" db="EMBL/GenBank/DDBJ databases">
        <title>Cobaviruses - a newly discovered phage group infecting protist-associated Rhodobacteraceae is ubiquitous in highly productive marine areas.</title>
        <authorList>
            <person name="Bischoff V."/>
            <person name="Bunk B."/>
            <person name="Meier-Kolthoff J."/>
            <person name="Sproer C."/>
            <person name="Poehlein A."/>
            <person name="Dogs M."/>
            <person name="Daniel R."/>
            <person name="Overmann J."/>
            <person name="Goker M."/>
            <person name="Simon M."/>
            <person name="Brinkhoff T."/>
            <person name="Moraru C."/>
        </authorList>
    </citation>
    <scope>NUCLEOTIDE SEQUENCE [LARGE SCALE GENOMIC DNA]</scope>
</reference>
<evidence type="ECO:0000313" key="2">
    <source>
        <dbReference type="Proteomes" id="UP000273515"/>
    </source>
</evidence>
<sequence length="175" mass="20181">MMYTPEQLKGSNNKIRTKQLFYELSYMDPENALFTTKEQDIEVRGKTYISLKQLYLSMVPNDPTEYTFALTVFGSWHIWETISKSALVKPYIKEWRSEVEVKIKSEAIQAIAEEMRSQGRSSFTAAKLLLDKGWLDKEPATAAKKKLMDKENEEQDRAALSMLSEDAERLGLKVN</sequence>
<accession>A0A3G2YRQ8</accession>
<protein>
    <submittedName>
        <fullName evidence="1">Uncharacterized protein</fullName>
    </submittedName>
</protein>
<evidence type="ECO:0000313" key="1">
    <source>
        <dbReference type="EMBL" id="AYP28114.1"/>
    </source>
</evidence>
<reference evidence="1 2" key="2">
    <citation type="journal article" date="2019" name="ISME J.">
        <title>Cobaviruses - a new globally distributed phage group infecting Rhodobacteraceae in marine ecosystems.</title>
        <authorList>
            <person name="Bischoff V."/>
            <person name="Bunk B."/>
            <person name="Meier-Kolthoff J.P."/>
            <person name="Sproer C."/>
            <person name="Poehlein A."/>
            <person name="Dogs M."/>
            <person name="Nguyen M."/>
            <person name="Petersen J."/>
            <person name="Daniel R."/>
            <person name="Overmann J."/>
            <person name="Goker M."/>
            <person name="Simon M."/>
            <person name="Brinkhoff T."/>
            <person name="Moraru C."/>
        </authorList>
    </citation>
    <scope>NUCLEOTIDE SEQUENCE [LARGE SCALE GENOMIC DNA]</scope>
</reference>
<keyword evidence="2" id="KW-1185">Reference proteome</keyword>
<proteinExistence type="predicted"/>